<keyword evidence="6" id="KW-1185">Reference proteome</keyword>
<feature type="domain" description="Nudix hydrolase" evidence="4">
    <location>
        <begin position="4"/>
        <end position="134"/>
    </location>
</feature>
<dbReference type="Proteomes" id="UP000199630">
    <property type="component" value="Unassembled WGS sequence"/>
</dbReference>
<evidence type="ECO:0000256" key="2">
    <source>
        <dbReference type="ARBA" id="ARBA00022801"/>
    </source>
</evidence>
<dbReference type="Gene3D" id="3.90.79.10">
    <property type="entry name" value="Nucleoside Triphosphate Pyrophosphohydrolase"/>
    <property type="match status" value="1"/>
</dbReference>
<evidence type="ECO:0000256" key="3">
    <source>
        <dbReference type="RuleBase" id="RU003476"/>
    </source>
</evidence>
<evidence type="ECO:0000313" key="5">
    <source>
        <dbReference type="EMBL" id="SFI63033.1"/>
    </source>
</evidence>
<protein>
    <submittedName>
        <fullName evidence="5">ADP-ribose pyrophosphatase YjhB, NUDIX family</fullName>
    </submittedName>
</protein>
<dbReference type="InterPro" id="IPR020476">
    <property type="entry name" value="Nudix_hydrolase"/>
</dbReference>
<proteinExistence type="inferred from homology"/>
<dbReference type="AlphaFoldDB" id="A0A1I3JS41"/>
<accession>A0A1I3JS41</accession>
<reference evidence="6" key="1">
    <citation type="submission" date="2016-10" db="EMBL/GenBank/DDBJ databases">
        <authorList>
            <person name="Varghese N."/>
            <person name="Submissions S."/>
        </authorList>
    </citation>
    <scope>NUCLEOTIDE SEQUENCE [LARGE SCALE GENOMIC DNA]</scope>
    <source>
        <strain evidence="6">DSM 26471</strain>
    </source>
</reference>
<dbReference type="CDD" id="cd04673">
    <property type="entry name" value="NUDIX_ADPRase"/>
    <property type="match status" value="1"/>
</dbReference>
<dbReference type="PANTHER" id="PTHR43736:SF1">
    <property type="entry name" value="DIHYDRONEOPTERIN TRIPHOSPHATE DIPHOSPHATASE"/>
    <property type="match status" value="1"/>
</dbReference>
<dbReference type="Pfam" id="PF00293">
    <property type="entry name" value="NUDIX"/>
    <property type="match status" value="1"/>
</dbReference>
<dbReference type="PANTHER" id="PTHR43736">
    <property type="entry name" value="ADP-RIBOSE PYROPHOSPHATASE"/>
    <property type="match status" value="1"/>
</dbReference>
<dbReference type="InterPro" id="IPR020084">
    <property type="entry name" value="NUDIX_hydrolase_CS"/>
</dbReference>
<dbReference type="PROSITE" id="PS51462">
    <property type="entry name" value="NUDIX"/>
    <property type="match status" value="1"/>
</dbReference>
<dbReference type="PROSITE" id="PS00893">
    <property type="entry name" value="NUDIX_BOX"/>
    <property type="match status" value="1"/>
</dbReference>
<dbReference type="InterPro" id="IPR000086">
    <property type="entry name" value="NUDIX_hydrolase_dom"/>
</dbReference>
<gene>
    <name evidence="5" type="ORF">SAMN04487991_0446</name>
</gene>
<dbReference type="OrthoDB" id="9761969at2"/>
<dbReference type="SUPFAM" id="SSF55811">
    <property type="entry name" value="Nudix"/>
    <property type="match status" value="1"/>
</dbReference>
<dbReference type="RefSeq" id="WP_090056577.1">
    <property type="nucleotide sequence ID" value="NZ_FORH01000001.1"/>
</dbReference>
<comment type="similarity">
    <text evidence="3">Belongs to the Nudix hydrolase family.</text>
</comment>
<evidence type="ECO:0000259" key="4">
    <source>
        <dbReference type="PROSITE" id="PS51462"/>
    </source>
</evidence>
<evidence type="ECO:0000313" key="6">
    <source>
        <dbReference type="Proteomes" id="UP000199630"/>
    </source>
</evidence>
<organism evidence="5 6">
    <name type="scientific">Celeribacter neptunius</name>
    <dbReference type="NCBI Taxonomy" id="588602"/>
    <lineage>
        <taxon>Bacteria</taxon>
        <taxon>Pseudomonadati</taxon>
        <taxon>Pseudomonadota</taxon>
        <taxon>Alphaproteobacteria</taxon>
        <taxon>Rhodobacterales</taxon>
        <taxon>Roseobacteraceae</taxon>
        <taxon>Celeribacter</taxon>
    </lineage>
</organism>
<sequence>MSQLPKLAVLAVCRKGDRLLLVQRRNPPDAGLWGFPGGHVELGERLSDAVVRELLEETGVTARAGAVLDHVELIERDGDAVAHHFLLVALACLEPRGLAKADDDAMDVRWATLAEMAGLSLSDHVMDLAEKALKHA</sequence>
<comment type="cofactor">
    <cofactor evidence="1">
        <name>Mg(2+)</name>
        <dbReference type="ChEBI" id="CHEBI:18420"/>
    </cofactor>
</comment>
<dbReference type="InterPro" id="IPR015797">
    <property type="entry name" value="NUDIX_hydrolase-like_dom_sf"/>
</dbReference>
<dbReference type="PRINTS" id="PR00502">
    <property type="entry name" value="NUDIXFAMILY"/>
</dbReference>
<dbReference type="STRING" id="588602.SAMN04487991_0446"/>
<evidence type="ECO:0000256" key="1">
    <source>
        <dbReference type="ARBA" id="ARBA00001946"/>
    </source>
</evidence>
<name>A0A1I3JS41_9RHOB</name>
<keyword evidence="2 3" id="KW-0378">Hydrolase</keyword>
<dbReference type="EMBL" id="FORH01000001">
    <property type="protein sequence ID" value="SFI63033.1"/>
    <property type="molecule type" value="Genomic_DNA"/>
</dbReference>
<dbReference type="GO" id="GO:0016787">
    <property type="term" value="F:hydrolase activity"/>
    <property type="evidence" value="ECO:0007669"/>
    <property type="project" value="UniProtKB-KW"/>
</dbReference>